<gene>
    <name evidence="4" type="ORF">AYR63_04205</name>
</gene>
<dbReference type="GO" id="GO:0003677">
    <property type="term" value="F:DNA binding"/>
    <property type="evidence" value="ECO:0007669"/>
    <property type="project" value="UniProtKB-UniRule"/>
</dbReference>
<dbReference type="Proteomes" id="UP000093267">
    <property type="component" value="Chromosome"/>
</dbReference>
<dbReference type="Pfam" id="PF00440">
    <property type="entry name" value="TetR_N"/>
    <property type="match status" value="1"/>
</dbReference>
<keyword evidence="5" id="KW-1185">Reference proteome</keyword>
<dbReference type="RefSeq" id="WP_065901798.1">
    <property type="nucleotide sequence ID" value="NZ_CP014912.1"/>
</dbReference>
<dbReference type="Gene3D" id="1.10.357.10">
    <property type="entry name" value="Tetracycline Repressor, domain 2"/>
    <property type="match status" value="1"/>
</dbReference>
<dbReference type="SUPFAM" id="SSF46689">
    <property type="entry name" value="Homeodomain-like"/>
    <property type="match status" value="1"/>
</dbReference>
<dbReference type="EMBL" id="CP014924">
    <property type="protein sequence ID" value="ANZ66414.1"/>
    <property type="molecule type" value="Genomic_DNA"/>
</dbReference>
<sequence>MATRQQERTEKLIFTAFQELMTQKLFSKITVNDIADQALMHRSTFYTHFTDKYDLLERYLQAKHQDLNEDAQAVYDHPFTAFSLKNEALLPMLQYQSRDETFRNGLIEFMMHMILQLPSDKTEIEKFFIIGRIKGITLWISETHQPYDILTDFAYLDEIYQTGKIPVTHQ</sequence>
<dbReference type="AlphaFoldDB" id="A0A1B2IWG2"/>
<accession>A0A1B2IWG2</accession>
<protein>
    <recommendedName>
        <fullName evidence="3">HTH tetR-type domain-containing protein</fullName>
    </recommendedName>
</protein>
<dbReference type="InterPro" id="IPR001647">
    <property type="entry name" value="HTH_TetR"/>
</dbReference>
<dbReference type="InterPro" id="IPR009057">
    <property type="entry name" value="Homeodomain-like_sf"/>
</dbReference>
<feature type="domain" description="HTH tetR-type" evidence="3">
    <location>
        <begin position="7"/>
        <end position="67"/>
    </location>
</feature>
<name>A0A1B2IWG2_9LACO</name>
<keyword evidence="1 2" id="KW-0238">DNA-binding</keyword>
<dbReference type="STRING" id="240427.AYR62_12980"/>
<dbReference type="InterPro" id="IPR050624">
    <property type="entry name" value="HTH-type_Tx_Regulator"/>
</dbReference>
<dbReference type="PANTHER" id="PTHR43479">
    <property type="entry name" value="ACREF/ENVCD OPERON REPRESSOR-RELATED"/>
    <property type="match status" value="1"/>
</dbReference>
<evidence type="ECO:0000313" key="4">
    <source>
        <dbReference type="EMBL" id="ANZ66414.1"/>
    </source>
</evidence>
<evidence type="ECO:0000313" key="5">
    <source>
        <dbReference type="Proteomes" id="UP000093267"/>
    </source>
</evidence>
<dbReference type="PROSITE" id="PS50977">
    <property type="entry name" value="HTH_TETR_2"/>
    <property type="match status" value="1"/>
</dbReference>
<evidence type="ECO:0000259" key="3">
    <source>
        <dbReference type="PROSITE" id="PS50977"/>
    </source>
</evidence>
<evidence type="ECO:0000256" key="1">
    <source>
        <dbReference type="ARBA" id="ARBA00023125"/>
    </source>
</evidence>
<proteinExistence type="predicted"/>
<evidence type="ECO:0000256" key="2">
    <source>
        <dbReference type="PROSITE-ProRule" id="PRU00335"/>
    </source>
</evidence>
<dbReference type="PANTHER" id="PTHR43479:SF7">
    <property type="entry name" value="TETR-FAMILY TRANSCRIPTIONAL REGULATOR"/>
    <property type="match status" value="1"/>
</dbReference>
<organism evidence="4 5">
    <name type="scientific">Secundilactobacillus paracollinoides</name>
    <dbReference type="NCBI Taxonomy" id="240427"/>
    <lineage>
        <taxon>Bacteria</taxon>
        <taxon>Bacillati</taxon>
        <taxon>Bacillota</taxon>
        <taxon>Bacilli</taxon>
        <taxon>Lactobacillales</taxon>
        <taxon>Lactobacillaceae</taxon>
        <taxon>Secundilactobacillus</taxon>
    </lineage>
</organism>
<feature type="DNA-binding region" description="H-T-H motif" evidence="2">
    <location>
        <begin position="30"/>
        <end position="49"/>
    </location>
</feature>
<reference evidence="4 5" key="1">
    <citation type="submission" date="2016-03" db="EMBL/GenBank/DDBJ databases">
        <title>Pediococcus and Lactobacillus from brewery environment - whole genome sequencing and assembly.</title>
        <authorList>
            <person name="Behr J."/>
            <person name="Geissler A.J."/>
            <person name="Vogel R.F."/>
        </authorList>
    </citation>
    <scope>NUCLEOTIDE SEQUENCE [LARGE SCALE GENOMIC DNA]</scope>
    <source>
        <strain evidence="4 5">TMW 1.1995</strain>
    </source>
</reference>